<sequence>DDEWSWLVYSGLWEDPLRADIDSFIDPDFVVLPLQS</sequence>
<reference evidence="1" key="1">
    <citation type="journal article" date="2015" name="Nature">
        <title>Complex archaea that bridge the gap between prokaryotes and eukaryotes.</title>
        <authorList>
            <person name="Spang A."/>
            <person name="Saw J.H."/>
            <person name="Jorgensen S.L."/>
            <person name="Zaremba-Niedzwiedzka K."/>
            <person name="Martijn J."/>
            <person name="Lind A.E."/>
            <person name="van Eijk R."/>
            <person name="Schleper C."/>
            <person name="Guy L."/>
            <person name="Ettema T.J."/>
        </authorList>
    </citation>
    <scope>NUCLEOTIDE SEQUENCE</scope>
</reference>
<comment type="caution">
    <text evidence="1">The sequence shown here is derived from an EMBL/GenBank/DDBJ whole genome shotgun (WGS) entry which is preliminary data.</text>
</comment>
<accession>A0A0F9A1S7</accession>
<dbReference type="AlphaFoldDB" id="A0A0F9A1S7"/>
<name>A0A0F9A1S7_9ZZZZ</name>
<dbReference type="GO" id="GO:0004055">
    <property type="term" value="F:argininosuccinate synthase activity"/>
    <property type="evidence" value="ECO:0007669"/>
    <property type="project" value="InterPro"/>
</dbReference>
<gene>
    <name evidence="1" type="ORF">LCGC14_2706800</name>
</gene>
<dbReference type="GO" id="GO:0006526">
    <property type="term" value="P:L-arginine biosynthetic process"/>
    <property type="evidence" value="ECO:0007669"/>
    <property type="project" value="UniProtKB-UniPathway"/>
</dbReference>
<feature type="non-terminal residue" evidence="1">
    <location>
        <position position="1"/>
    </location>
</feature>
<dbReference type="InterPro" id="IPR024074">
    <property type="entry name" value="AS_cat/multimer_dom_body"/>
</dbReference>
<evidence type="ECO:0000313" key="1">
    <source>
        <dbReference type="EMBL" id="KKK92050.1"/>
    </source>
</evidence>
<dbReference type="UniPathway" id="UPA00068">
    <property type="reaction ID" value="UER00113"/>
</dbReference>
<dbReference type="EMBL" id="LAZR01048387">
    <property type="protein sequence ID" value="KKK92050.1"/>
    <property type="molecule type" value="Genomic_DNA"/>
</dbReference>
<protein>
    <submittedName>
        <fullName evidence="1">Uncharacterized protein</fullName>
    </submittedName>
</protein>
<organism evidence="1">
    <name type="scientific">marine sediment metagenome</name>
    <dbReference type="NCBI Taxonomy" id="412755"/>
    <lineage>
        <taxon>unclassified sequences</taxon>
        <taxon>metagenomes</taxon>
        <taxon>ecological metagenomes</taxon>
    </lineage>
</organism>
<dbReference type="SUPFAM" id="SSF69864">
    <property type="entry name" value="Argininosuccinate synthetase, C-terminal domain"/>
    <property type="match status" value="1"/>
</dbReference>
<proteinExistence type="predicted"/>